<gene>
    <name evidence="1" type="ORF">SAMN05444142_103147</name>
</gene>
<sequence length="94" mass="10636">MKMFGVVLWCSENGEKAVIWCEDHGDLAFFHDVNNRQVLEAGDMVRFRAENARKMRLARDLVLVAQDGFRGLPERLRAAGRPGRAVVRRITPAA</sequence>
<dbReference type="RefSeq" id="WP_149789177.1">
    <property type="nucleotide sequence ID" value="NZ_FNIO01000008.1"/>
</dbReference>
<evidence type="ECO:0008006" key="3">
    <source>
        <dbReference type="Google" id="ProtNLM"/>
    </source>
</evidence>
<dbReference type="AlphaFoldDB" id="A0A1H0LIG7"/>
<dbReference type="OrthoDB" id="7868545at2"/>
<name>A0A1H0LIG7_9RHOB</name>
<evidence type="ECO:0000313" key="2">
    <source>
        <dbReference type="Proteomes" id="UP000324252"/>
    </source>
</evidence>
<dbReference type="EMBL" id="FQZZ01000003">
    <property type="protein sequence ID" value="SHK06832.1"/>
    <property type="molecule type" value="Genomic_DNA"/>
</dbReference>
<protein>
    <recommendedName>
        <fullName evidence="3">Cold shock protein, CspA family</fullName>
    </recommendedName>
</protein>
<organism evidence="1 2">
    <name type="scientific">Lutimaribacter pacificus</name>
    <dbReference type="NCBI Taxonomy" id="391948"/>
    <lineage>
        <taxon>Bacteria</taxon>
        <taxon>Pseudomonadati</taxon>
        <taxon>Pseudomonadota</taxon>
        <taxon>Alphaproteobacteria</taxon>
        <taxon>Rhodobacterales</taxon>
        <taxon>Roseobacteraceae</taxon>
        <taxon>Lutimaribacter</taxon>
    </lineage>
</organism>
<proteinExistence type="predicted"/>
<accession>A0A1H0LIG7</accession>
<dbReference type="Proteomes" id="UP000324252">
    <property type="component" value="Unassembled WGS sequence"/>
</dbReference>
<reference evidence="1 2" key="1">
    <citation type="submission" date="2016-11" db="EMBL/GenBank/DDBJ databases">
        <authorList>
            <person name="Varghese N."/>
            <person name="Submissions S."/>
        </authorList>
    </citation>
    <scope>NUCLEOTIDE SEQUENCE [LARGE SCALE GENOMIC DNA]</scope>
    <source>
        <strain evidence="1 2">DSM 29620</strain>
    </source>
</reference>
<keyword evidence="2" id="KW-1185">Reference proteome</keyword>
<evidence type="ECO:0000313" key="1">
    <source>
        <dbReference type="EMBL" id="SHK06832.1"/>
    </source>
</evidence>